<evidence type="ECO:0000313" key="1">
    <source>
        <dbReference type="EMBL" id="KSV59873.1"/>
    </source>
</evidence>
<dbReference type="Proteomes" id="UP000054874">
    <property type="component" value="Unassembled WGS sequence"/>
</dbReference>
<accession>A0A0V8QH24</accession>
<gene>
    <name evidence="1" type="ORF">ASU35_07675</name>
</gene>
<organism evidence="1 2">
    <name type="scientific">Acetivibrio ethanolgignens</name>
    <dbReference type="NCBI Taxonomy" id="290052"/>
    <lineage>
        <taxon>Bacteria</taxon>
        <taxon>Bacillati</taxon>
        <taxon>Bacillota</taxon>
        <taxon>Clostridia</taxon>
        <taxon>Eubacteriales</taxon>
        <taxon>Oscillospiraceae</taxon>
        <taxon>Acetivibrio</taxon>
    </lineage>
</organism>
<keyword evidence="2" id="KW-1185">Reference proteome</keyword>
<evidence type="ECO:0000313" key="2">
    <source>
        <dbReference type="Proteomes" id="UP000054874"/>
    </source>
</evidence>
<comment type="caution">
    <text evidence="1">The sequence shown here is derived from an EMBL/GenBank/DDBJ whole genome shotgun (WGS) entry which is preliminary data.</text>
</comment>
<sequence>MDVLEQNGYWYYPTYTRLVYNVQGEKTTLQINSQGETDSQQRMDTVTVKDKWNTGEKTTCSYLFGKAKRSIQPTALLAEER</sequence>
<dbReference type="STRING" id="290052.ASU35_07675"/>
<dbReference type="AlphaFoldDB" id="A0A0V8QH24"/>
<name>A0A0V8QH24_9FIRM</name>
<reference evidence="1 2" key="1">
    <citation type="submission" date="2015-11" db="EMBL/GenBank/DDBJ databases">
        <title>Butyribacter intestini gen. nov., sp. nov., a butyric acid-producing bacterium of the family Lachnospiraceae isolated from the human faeces.</title>
        <authorList>
            <person name="Zou Y."/>
            <person name="Xue W."/>
            <person name="Luo G."/>
            <person name="Lv M."/>
        </authorList>
    </citation>
    <scope>NUCLEOTIDE SEQUENCE [LARGE SCALE GENOMIC DNA]</scope>
    <source>
        <strain evidence="1 2">ACET-33324</strain>
    </source>
</reference>
<dbReference type="RefSeq" id="WP_058351920.1">
    <property type="nucleotide sequence ID" value="NZ_CABMMD010000079.1"/>
</dbReference>
<protein>
    <submittedName>
        <fullName evidence="1">Uncharacterized protein</fullName>
    </submittedName>
</protein>
<proteinExistence type="predicted"/>
<dbReference type="EMBL" id="LNAM01000079">
    <property type="protein sequence ID" value="KSV59873.1"/>
    <property type="molecule type" value="Genomic_DNA"/>
</dbReference>